<dbReference type="EMBL" id="LAZR01001213">
    <property type="protein sequence ID" value="KKN48616.1"/>
    <property type="molecule type" value="Genomic_DNA"/>
</dbReference>
<protein>
    <submittedName>
        <fullName evidence="2">Uncharacterized protein</fullName>
    </submittedName>
</protein>
<evidence type="ECO:0000313" key="2">
    <source>
        <dbReference type="EMBL" id="KKN48616.1"/>
    </source>
</evidence>
<dbReference type="AlphaFoldDB" id="A0A0F9THZ0"/>
<name>A0A0F9THZ0_9ZZZZ</name>
<accession>A0A0F9THZ0</accession>
<gene>
    <name evidence="2" type="ORF">LCGC14_0651150</name>
</gene>
<feature type="region of interest" description="Disordered" evidence="1">
    <location>
        <begin position="84"/>
        <end position="108"/>
    </location>
</feature>
<sequence>MVFFKKLFPSQEETLERIAKLQQEEKVLSLQERVFSKKEKLQKSVSGLRKKKFGRSLAGRGLKALGKVGATALKEPGKFDVNIFGSTGPKKKSKKKPSDDPFKIDLGF</sequence>
<proteinExistence type="predicted"/>
<organism evidence="2">
    <name type="scientific">marine sediment metagenome</name>
    <dbReference type="NCBI Taxonomy" id="412755"/>
    <lineage>
        <taxon>unclassified sequences</taxon>
        <taxon>metagenomes</taxon>
        <taxon>ecological metagenomes</taxon>
    </lineage>
</organism>
<reference evidence="2" key="1">
    <citation type="journal article" date="2015" name="Nature">
        <title>Complex archaea that bridge the gap between prokaryotes and eukaryotes.</title>
        <authorList>
            <person name="Spang A."/>
            <person name="Saw J.H."/>
            <person name="Jorgensen S.L."/>
            <person name="Zaremba-Niedzwiedzka K."/>
            <person name="Martijn J."/>
            <person name="Lind A.E."/>
            <person name="van Eijk R."/>
            <person name="Schleper C."/>
            <person name="Guy L."/>
            <person name="Ettema T.J."/>
        </authorList>
    </citation>
    <scope>NUCLEOTIDE SEQUENCE</scope>
</reference>
<feature type="compositionally biased region" description="Basic and acidic residues" evidence="1">
    <location>
        <begin position="96"/>
        <end position="108"/>
    </location>
</feature>
<evidence type="ECO:0000256" key="1">
    <source>
        <dbReference type="SAM" id="MobiDB-lite"/>
    </source>
</evidence>
<comment type="caution">
    <text evidence="2">The sequence shown here is derived from an EMBL/GenBank/DDBJ whole genome shotgun (WGS) entry which is preliminary data.</text>
</comment>